<organism evidence="11 12">
    <name type="scientific">Mesonia algae</name>
    <dbReference type="NCBI Taxonomy" id="213248"/>
    <lineage>
        <taxon>Bacteria</taxon>
        <taxon>Pseudomonadati</taxon>
        <taxon>Bacteroidota</taxon>
        <taxon>Flavobacteriia</taxon>
        <taxon>Flavobacteriales</taxon>
        <taxon>Flavobacteriaceae</taxon>
        <taxon>Mesonia</taxon>
    </lineage>
</organism>
<evidence type="ECO:0000256" key="3">
    <source>
        <dbReference type="ARBA" id="ARBA00022723"/>
    </source>
</evidence>
<keyword evidence="5 9" id="KW-0862">Zinc</keyword>
<dbReference type="GO" id="GO:0006508">
    <property type="term" value="P:proteolysis"/>
    <property type="evidence" value="ECO:0007669"/>
    <property type="project" value="UniProtKB-KW"/>
</dbReference>
<dbReference type="GO" id="GO:0008270">
    <property type="term" value="F:zinc ion binding"/>
    <property type="evidence" value="ECO:0007669"/>
    <property type="project" value="UniProtKB-UniRule"/>
</dbReference>
<feature type="binding site" evidence="9">
    <location>
        <position position="125"/>
    </location>
    <ligand>
        <name>Zn(2+)</name>
        <dbReference type="ChEBI" id="CHEBI:29105"/>
        <note>catalytic</note>
    </ligand>
</feature>
<keyword evidence="7 9" id="KW-0482">Metalloprotease</keyword>
<accession>A0A2W7K544</accession>
<dbReference type="InterPro" id="IPR000755">
    <property type="entry name" value="A_A_dipeptidase"/>
</dbReference>
<dbReference type="SUPFAM" id="SSF55166">
    <property type="entry name" value="Hedgehog/DD-peptidase"/>
    <property type="match status" value="1"/>
</dbReference>
<gene>
    <name evidence="11" type="ORF">LX95_00966</name>
</gene>
<keyword evidence="8 10" id="KW-0961">Cell wall biogenesis/degradation</keyword>
<evidence type="ECO:0000256" key="4">
    <source>
        <dbReference type="ARBA" id="ARBA00022801"/>
    </source>
</evidence>
<dbReference type="EMBL" id="QKYV01000002">
    <property type="protein sequence ID" value="PZW42650.1"/>
    <property type="molecule type" value="Genomic_DNA"/>
</dbReference>
<evidence type="ECO:0000256" key="10">
    <source>
        <dbReference type="PIRNR" id="PIRNR026671"/>
    </source>
</evidence>
<comment type="similarity">
    <text evidence="9 10">Belongs to the peptidase M15D family.</text>
</comment>
<dbReference type="GO" id="GO:0071555">
    <property type="term" value="P:cell wall organization"/>
    <property type="evidence" value="ECO:0007669"/>
    <property type="project" value="UniProtKB-KW"/>
</dbReference>
<dbReference type="Proteomes" id="UP000249542">
    <property type="component" value="Unassembled WGS sequence"/>
</dbReference>
<comment type="catalytic activity">
    <reaction evidence="1 9 10">
        <text>D-alanyl-D-alanine + H2O = 2 D-alanine</text>
        <dbReference type="Rhea" id="RHEA:20661"/>
        <dbReference type="ChEBI" id="CHEBI:15377"/>
        <dbReference type="ChEBI" id="CHEBI:57416"/>
        <dbReference type="ChEBI" id="CHEBI:57822"/>
        <dbReference type="EC" id="3.4.13.22"/>
    </reaction>
</comment>
<dbReference type="RefSeq" id="WP_111540295.1">
    <property type="nucleotide sequence ID" value="NZ_QKYV01000002.1"/>
</dbReference>
<dbReference type="PANTHER" id="PTHR43126">
    <property type="entry name" value="D-ALANYL-D-ALANINE DIPEPTIDASE"/>
    <property type="match status" value="1"/>
</dbReference>
<evidence type="ECO:0000256" key="8">
    <source>
        <dbReference type="ARBA" id="ARBA00023316"/>
    </source>
</evidence>
<reference evidence="11 12" key="1">
    <citation type="submission" date="2018-06" db="EMBL/GenBank/DDBJ databases">
        <title>Genomic Encyclopedia of Archaeal and Bacterial Type Strains, Phase II (KMG-II): from individual species to whole genera.</title>
        <authorList>
            <person name="Goeker M."/>
        </authorList>
    </citation>
    <scope>NUCLEOTIDE SEQUENCE [LARGE SCALE GENOMIC DNA]</scope>
    <source>
        <strain evidence="11 12">DSM 15361</strain>
    </source>
</reference>
<comment type="caution">
    <text evidence="11">The sequence shown here is derived from an EMBL/GenBank/DDBJ whole genome shotgun (WGS) entry which is preliminary data.</text>
</comment>
<dbReference type="CDD" id="cd14840">
    <property type="entry name" value="D-Ala-D-Ala_dipeptidase_Aad"/>
    <property type="match status" value="1"/>
</dbReference>
<evidence type="ECO:0000256" key="5">
    <source>
        <dbReference type="ARBA" id="ARBA00022833"/>
    </source>
</evidence>
<dbReference type="PIRSF" id="PIRSF026671">
    <property type="entry name" value="AA_dipeptidase"/>
    <property type="match status" value="1"/>
</dbReference>
<protein>
    <recommendedName>
        <fullName evidence="9 10">D-alanyl-D-alanine dipeptidase</fullName>
        <shortName evidence="9 10">D-Ala-D-Ala dipeptidase</shortName>
        <ecNumber evidence="9 10">3.4.13.22</ecNumber>
    </recommendedName>
</protein>
<dbReference type="HAMAP" id="MF_01924">
    <property type="entry name" value="A_A_dipeptidase"/>
    <property type="match status" value="1"/>
</dbReference>
<evidence type="ECO:0000256" key="2">
    <source>
        <dbReference type="ARBA" id="ARBA00022670"/>
    </source>
</evidence>
<evidence type="ECO:0000256" key="7">
    <source>
        <dbReference type="ARBA" id="ARBA00023049"/>
    </source>
</evidence>
<dbReference type="EC" id="3.4.13.22" evidence="9 10"/>
<evidence type="ECO:0000313" key="12">
    <source>
        <dbReference type="Proteomes" id="UP000249542"/>
    </source>
</evidence>
<dbReference type="AlphaFoldDB" id="A0A2W7K544"/>
<evidence type="ECO:0000256" key="6">
    <source>
        <dbReference type="ARBA" id="ARBA00022997"/>
    </source>
</evidence>
<evidence type="ECO:0000256" key="9">
    <source>
        <dbReference type="HAMAP-Rule" id="MF_01924"/>
    </source>
</evidence>
<keyword evidence="3 9" id="KW-0479">Metal-binding</keyword>
<feature type="binding site" evidence="9">
    <location>
        <position position="185"/>
    </location>
    <ligand>
        <name>Zn(2+)</name>
        <dbReference type="ChEBI" id="CHEBI:29105"/>
        <note>catalytic</note>
    </ligand>
</feature>
<dbReference type="PANTHER" id="PTHR43126:SF1">
    <property type="entry name" value="D-ALANYL-D-ALANINE DIPEPTIDASE"/>
    <property type="match status" value="1"/>
</dbReference>
<sequence>MYKWYLILFFLLNYKGYSQAQEIAHLTNLEEVSKNFTFDIKYATENNFLEKKIYDCSKCLLLPKVADALIAANNYFCEFGYQIKLYDCYRPLSAQKVMWEIFPNAMYVANPYRNKSVHNRAAAVDLTLVDFDGCELDMGTTYDFFGKEAHQDNFNLPEAVLQNRKLLREGMKKFGFNPIRTEWWHYDFTNAYSFPVLNSLFDCD</sequence>
<keyword evidence="12" id="KW-1185">Reference proteome</keyword>
<feature type="active site" description="Proton donor/acceptor" evidence="9">
    <location>
        <position position="182"/>
    </location>
</feature>
<dbReference type="GO" id="GO:0160237">
    <property type="term" value="F:D-Ala-D-Ala dipeptidase activity"/>
    <property type="evidence" value="ECO:0007669"/>
    <property type="project" value="UniProtKB-EC"/>
</dbReference>
<dbReference type="InterPro" id="IPR009045">
    <property type="entry name" value="Zn_M74/Hedgehog-like"/>
</dbReference>
<proteinExistence type="inferred from homology"/>
<feature type="site" description="Transition state stabilizer" evidence="9">
    <location>
        <position position="90"/>
    </location>
</feature>
<evidence type="ECO:0000313" key="11">
    <source>
        <dbReference type="EMBL" id="PZW42650.1"/>
    </source>
</evidence>
<comment type="cofactor">
    <cofactor evidence="9">
        <name>Zn(2+)</name>
        <dbReference type="ChEBI" id="CHEBI:29105"/>
    </cofactor>
    <text evidence="9">Binds 1 zinc ion per subunit.</text>
</comment>
<evidence type="ECO:0000256" key="1">
    <source>
        <dbReference type="ARBA" id="ARBA00001362"/>
    </source>
</evidence>
<feature type="binding site" evidence="9">
    <location>
        <position position="118"/>
    </location>
    <ligand>
        <name>Zn(2+)</name>
        <dbReference type="ChEBI" id="CHEBI:29105"/>
        <note>catalytic</note>
    </ligand>
</feature>
<keyword evidence="2 9" id="KW-0645">Protease</keyword>
<keyword evidence="6 9" id="KW-0224">Dipeptidase</keyword>
<comment type="function">
    <text evidence="9 10">Catalyzes hydrolysis of the D-alanyl-D-alanine dipeptide.</text>
</comment>
<name>A0A2W7K544_9FLAO</name>
<dbReference type="Pfam" id="PF01427">
    <property type="entry name" value="Peptidase_M15"/>
    <property type="match status" value="1"/>
</dbReference>
<dbReference type="GO" id="GO:0008237">
    <property type="term" value="F:metallopeptidase activity"/>
    <property type="evidence" value="ECO:0007669"/>
    <property type="project" value="UniProtKB-KW"/>
</dbReference>
<keyword evidence="4 9" id="KW-0378">Hydrolase</keyword>
<dbReference type="Gene3D" id="3.30.1380.10">
    <property type="match status" value="1"/>
</dbReference>